<keyword evidence="2" id="KW-1185">Reference proteome</keyword>
<reference evidence="1 2" key="1">
    <citation type="journal article" date="2017" name="BMC Biol.">
        <title>Genomic innovations, transcriptional plasticity and gene loss underlying the evolution and divergence of two highly polyphagous and invasive Helicoverpa pest species.</title>
        <authorList>
            <person name="Pearce S.L."/>
            <person name="Clarke D.F."/>
            <person name="East P.D."/>
            <person name="Elfekih S."/>
            <person name="Gordon K.H."/>
            <person name="Jermiin L.S."/>
            <person name="McGaughran A."/>
            <person name="Oakeshott J.G."/>
            <person name="Papanikolaou A."/>
            <person name="Perera O.P."/>
            <person name="Rane R.V."/>
            <person name="Richards S."/>
            <person name="Tay W.T."/>
            <person name="Walsh T.K."/>
            <person name="Anderson A."/>
            <person name="Anderson C.J."/>
            <person name="Asgari S."/>
            <person name="Board P.G."/>
            <person name="Bretschneider A."/>
            <person name="Campbell P.M."/>
            <person name="Chertemps T."/>
            <person name="Christeller J.T."/>
            <person name="Coppin C.W."/>
            <person name="Downes S.J."/>
            <person name="Duan G."/>
            <person name="Farnsworth C.A."/>
            <person name="Good R.T."/>
            <person name="Han L.B."/>
            <person name="Han Y.C."/>
            <person name="Hatje K."/>
            <person name="Horne I."/>
            <person name="Huang Y.P."/>
            <person name="Hughes D.S."/>
            <person name="Jacquin-Joly E."/>
            <person name="James W."/>
            <person name="Jhangiani S."/>
            <person name="Kollmar M."/>
            <person name="Kuwar S.S."/>
            <person name="Li S."/>
            <person name="Liu N.Y."/>
            <person name="Maibeche M.T."/>
            <person name="Miller J.R."/>
            <person name="Montagne N."/>
            <person name="Perry T."/>
            <person name="Qu J."/>
            <person name="Song S.V."/>
            <person name="Sutton G.G."/>
            <person name="Vogel H."/>
            <person name="Walenz B.P."/>
            <person name="Xu W."/>
            <person name="Zhang H.J."/>
            <person name="Zou Z."/>
            <person name="Batterham P."/>
            <person name="Edwards O.R."/>
            <person name="Feyereisen R."/>
            <person name="Gibbs R.A."/>
            <person name="Heckel D.G."/>
            <person name="McGrath A."/>
            <person name="Robin C."/>
            <person name="Scherer S.E."/>
            <person name="Worley K.C."/>
            <person name="Wu Y.D."/>
        </authorList>
    </citation>
    <scope>NUCLEOTIDE SEQUENCE [LARGE SCALE GENOMIC DNA]</scope>
    <source>
        <strain evidence="1">Harm_GR_Male_#8</strain>
        <tissue evidence="1">Whole organism</tissue>
    </source>
</reference>
<protein>
    <submittedName>
        <fullName evidence="1">Uncharacterized protein</fullName>
    </submittedName>
</protein>
<organism evidence="1 2">
    <name type="scientific">Helicoverpa armigera</name>
    <name type="common">Cotton bollworm</name>
    <name type="synonym">Heliothis armigera</name>
    <dbReference type="NCBI Taxonomy" id="29058"/>
    <lineage>
        <taxon>Eukaryota</taxon>
        <taxon>Metazoa</taxon>
        <taxon>Ecdysozoa</taxon>
        <taxon>Arthropoda</taxon>
        <taxon>Hexapoda</taxon>
        <taxon>Insecta</taxon>
        <taxon>Pterygota</taxon>
        <taxon>Neoptera</taxon>
        <taxon>Endopterygota</taxon>
        <taxon>Lepidoptera</taxon>
        <taxon>Glossata</taxon>
        <taxon>Ditrysia</taxon>
        <taxon>Noctuoidea</taxon>
        <taxon>Noctuidae</taxon>
        <taxon>Heliothinae</taxon>
        <taxon>Helicoverpa</taxon>
    </lineage>
</organism>
<gene>
    <name evidence="1" type="primary">HaOG215011</name>
    <name evidence="1" type="ORF">B5X24_HaOG215011</name>
</gene>
<name>A0A2W1B7Y0_HELAM</name>
<dbReference type="Proteomes" id="UP000249218">
    <property type="component" value="Unassembled WGS sequence"/>
</dbReference>
<proteinExistence type="predicted"/>
<evidence type="ECO:0000313" key="2">
    <source>
        <dbReference type="Proteomes" id="UP000249218"/>
    </source>
</evidence>
<evidence type="ECO:0000313" key="1">
    <source>
        <dbReference type="EMBL" id="PZC70715.1"/>
    </source>
</evidence>
<dbReference type="EMBL" id="KZ150483">
    <property type="protein sequence ID" value="PZC70715.1"/>
    <property type="molecule type" value="Genomic_DNA"/>
</dbReference>
<sequence>MVVLNNKCDNGSRWRAPCQTQALQAPLASITVSDVAYRLATQVRQCSVRHPVDCHTFCVLYEAGLRWNNNCR</sequence>
<dbReference type="AlphaFoldDB" id="A0A2W1B7Y0"/>
<accession>A0A2W1B7Y0</accession>